<accession>A0A8D8C0G7</accession>
<proteinExistence type="predicted"/>
<organism evidence="1">
    <name type="scientific">Culex pipiens</name>
    <name type="common">House mosquito</name>
    <dbReference type="NCBI Taxonomy" id="7175"/>
    <lineage>
        <taxon>Eukaryota</taxon>
        <taxon>Metazoa</taxon>
        <taxon>Ecdysozoa</taxon>
        <taxon>Arthropoda</taxon>
        <taxon>Hexapoda</taxon>
        <taxon>Insecta</taxon>
        <taxon>Pterygota</taxon>
        <taxon>Neoptera</taxon>
        <taxon>Endopterygota</taxon>
        <taxon>Diptera</taxon>
        <taxon>Nematocera</taxon>
        <taxon>Culicoidea</taxon>
        <taxon>Culicidae</taxon>
        <taxon>Culicinae</taxon>
        <taxon>Culicini</taxon>
        <taxon>Culex</taxon>
        <taxon>Culex</taxon>
    </lineage>
</organism>
<dbReference type="EMBL" id="HBUE01099772">
    <property type="protein sequence ID" value="CAG6484639.1"/>
    <property type="molecule type" value="Transcribed_RNA"/>
</dbReference>
<dbReference type="EMBL" id="HBUE01099770">
    <property type="protein sequence ID" value="CAG6484637.1"/>
    <property type="molecule type" value="Transcribed_RNA"/>
</dbReference>
<name>A0A8D8C0G7_CULPI</name>
<protein>
    <submittedName>
        <fullName evidence="1">(northern house mosquito) hypothetical protein</fullName>
    </submittedName>
</protein>
<dbReference type="AlphaFoldDB" id="A0A8D8C0G7"/>
<sequence length="118" mass="13196">MFMSQNSQQLKRLISTQPLQVDQVTVFGLVGSATEPKPYLAPIRLGQAGIQDVEHVECRCVHAGTDQGESFRFCAAFGQVVTELVCFIFEGLDCVRIIHQISEVEIHKFGRNVDSIWT</sequence>
<reference evidence="1" key="1">
    <citation type="submission" date="2021-05" db="EMBL/GenBank/DDBJ databases">
        <authorList>
            <person name="Alioto T."/>
            <person name="Alioto T."/>
            <person name="Gomez Garrido J."/>
        </authorList>
    </citation>
    <scope>NUCLEOTIDE SEQUENCE</scope>
</reference>
<evidence type="ECO:0000313" key="1">
    <source>
        <dbReference type="EMBL" id="CAG6484637.1"/>
    </source>
</evidence>